<evidence type="ECO:0000256" key="5">
    <source>
        <dbReference type="ARBA" id="ARBA00022737"/>
    </source>
</evidence>
<evidence type="ECO:0000256" key="7">
    <source>
        <dbReference type="ARBA" id="ARBA00023180"/>
    </source>
</evidence>
<dbReference type="InterPro" id="IPR049883">
    <property type="entry name" value="NOTCH1_EGF-like"/>
</dbReference>
<dbReference type="AlphaFoldDB" id="A0A1A6HYZ7"/>
<dbReference type="InterPro" id="IPR000152">
    <property type="entry name" value="EGF-type_Asp/Asn_hydroxyl_site"/>
</dbReference>
<evidence type="ECO:0000256" key="2">
    <source>
        <dbReference type="ARBA" id="ARBA00022525"/>
    </source>
</evidence>
<keyword evidence="6" id="KW-1015">Disulfide bond</keyword>
<dbReference type="SMART" id="SM00181">
    <property type="entry name" value="EGF"/>
    <property type="match status" value="2"/>
</dbReference>
<dbReference type="STRING" id="56216.A0A1A6HYZ7"/>
<name>A0A1A6HYZ7_NEOLE</name>
<dbReference type="PROSITE" id="PS00010">
    <property type="entry name" value="ASX_HYDROXYL"/>
    <property type="match status" value="1"/>
</dbReference>
<dbReference type="EMBL" id="LZPO01006041">
    <property type="protein sequence ID" value="OBS83461.1"/>
    <property type="molecule type" value="Genomic_DNA"/>
</dbReference>
<dbReference type="OrthoDB" id="4062651at2759"/>
<evidence type="ECO:0000313" key="10">
    <source>
        <dbReference type="EMBL" id="OBS83461.1"/>
    </source>
</evidence>
<dbReference type="Pfam" id="PF07645">
    <property type="entry name" value="EGF_CA"/>
    <property type="match status" value="3"/>
</dbReference>
<evidence type="ECO:0008006" key="12">
    <source>
        <dbReference type="Google" id="ProtNLM"/>
    </source>
</evidence>
<keyword evidence="4" id="KW-0732">Signal</keyword>
<evidence type="ECO:0000313" key="11">
    <source>
        <dbReference type="Proteomes" id="UP000092124"/>
    </source>
</evidence>
<dbReference type="GO" id="GO:0005509">
    <property type="term" value="F:calcium ion binding"/>
    <property type="evidence" value="ECO:0007669"/>
    <property type="project" value="InterPro"/>
</dbReference>
<dbReference type="Gene3D" id="2.10.25.10">
    <property type="entry name" value="Laminin"/>
    <property type="match status" value="3"/>
</dbReference>
<evidence type="ECO:0000256" key="3">
    <source>
        <dbReference type="ARBA" id="ARBA00022536"/>
    </source>
</evidence>
<evidence type="ECO:0000259" key="8">
    <source>
        <dbReference type="SMART" id="SM00179"/>
    </source>
</evidence>
<feature type="domain" description="EGF-like" evidence="9">
    <location>
        <begin position="3"/>
        <end position="40"/>
    </location>
</feature>
<feature type="domain" description="EGF-like calcium-binding" evidence="8">
    <location>
        <begin position="85"/>
        <end position="109"/>
    </location>
</feature>
<dbReference type="PANTHER" id="PTHR47333:SF5">
    <property type="entry name" value="FIBRILLIN-3"/>
    <property type="match status" value="1"/>
</dbReference>
<dbReference type="FunFam" id="2.10.25.10:FF:000107">
    <property type="entry name" value="Fibrillin 2"/>
    <property type="match status" value="1"/>
</dbReference>
<accession>A0A1A6HYZ7</accession>
<keyword evidence="7" id="KW-0325">Glycoprotein</keyword>
<evidence type="ECO:0000259" key="9">
    <source>
        <dbReference type="SMART" id="SM00181"/>
    </source>
</evidence>
<feature type="non-terminal residue" evidence="10">
    <location>
        <position position="1"/>
    </location>
</feature>
<dbReference type="InterPro" id="IPR018097">
    <property type="entry name" value="EGF_Ca-bd_CS"/>
</dbReference>
<keyword evidence="5" id="KW-0677">Repeat</keyword>
<comment type="caution">
    <text evidence="10">The sequence shown here is derived from an EMBL/GenBank/DDBJ whole genome shotgun (WGS) entry which is preliminary data.</text>
</comment>
<gene>
    <name evidence="10" type="ORF">A6R68_22549</name>
</gene>
<feature type="domain" description="EGF-like calcium-binding" evidence="8">
    <location>
        <begin position="1"/>
        <end position="40"/>
    </location>
</feature>
<keyword evidence="3" id="KW-0245">EGF-like domain</keyword>
<protein>
    <recommendedName>
        <fullName evidence="12">EGF-like domain-containing protein</fullName>
    </recommendedName>
</protein>
<feature type="domain" description="EGF-like calcium-binding" evidence="8">
    <location>
        <begin position="41"/>
        <end position="84"/>
    </location>
</feature>
<evidence type="ECO:0000256" key="6">
    <source>
        <dbReference type="ARBA" id="ARBA00023157"/>
    </source>
</evidence>
<dbReference type="PANTHER" id="PTHR47333">
    <property type="entry name" value="VON WILLEBRAND FACTOR C AND EGF DOMAIN-CONTAINING PROTEIN"/>
    <property type="match status" value="1"/>
</dbReference>
<evidence type="ECO:0000256" key="1">
    <source>
        <dbReference type="ARBA" id="ARBA00004613"/>
    </source>
</evidence>
<dbReference type="SMART" id="SM00179">
    <property type="entry name" value="EGF_CA"/>
    <property type="match status" value="3"/>
</dbReference>
<feature type="domain" description="EGF-like" evidence="9">
    <location>
        <begin position="44"/>
        <end position="84"/>
    </location>
</feature>
<dbReference type="FunFam" id="2.10.25.10:FF:000010">
    <property type="entry name" value="Pro-epidermal growth factor"/>
    <property type="match status" value="1"/>
</dbReference>
<dbReference type="Proteomes" id="UP000092124">
    <property type="component" value="Unassembled WGS sequence"/>
</dbReference>
<sequence length="109" mass="12300">INECAQNPLLCAFRCVNTYGSYECKCPVGYVLREDRRMCKDEDECAEGKHDCTEKQMECKNLIGTYMCICGPGYQRRPDGEGCMDENECQTKPGICENGRCLNNPGSYT</sequence>
<dbReference type="SUPFAM" id="SSF57196">
    <property type="entry name" value="EGF/Laminin"/>
    <property type="match status" value="2"/>
</dbReference>
<proteinExistence type="predicted"/>
<keyword evidence="11" id="KW-1185">Reference proteome</keyword>
<reference evidence="10 11" key="1">
    <citation type="submission" date="2016-06" db="EMBL/GenBank/DDBJ databases">
        <title>The Draft Genome Sequence and Annotation of the Desert Woodrat Neotoma lepida.</title>
        <authorList>
            <person name="Campbell M."/>
            <person name="Oakeson K.F."/>
            <person name="Yandell M."/>
            <person name="Halpert J.R."/>
            <person name="Dearing D."/>
        </authorList>
    </citation>
    <scope>NUCLEOTIDE SEQUENCE [LARGE SCALE GENOMIC DNA]</scope>
    <source>
        <strain evidence="10">417</strain>
        <tissue evidence="10">Liver</tissue>
    </source>
</reference>
<dbReference type="InterPro" id="IPR001881">
    <property type="entry name" value="EGF-like_Ca-bd_dom"/>
</dbReference>
<feature type="non-terminal residue" evidence="10">
    <location>
        <position position="109"/>
    </location>
</feature>
<organism evidence="10 11">
    <name type="scientific">Neotoma lepida</name>
    <name type="common">Desert woodrat</name>
    <dbReference type="NCBI Taxonomy" id="56216"/>
    <lineage>
        <taxon>Eukaryota</taxon>
        <taxon>Metazoa</taxon>
        <taxon>Chordata</taxon>
        <taxon>Craniata</taxon>
        <taxon>Vertebrata</taxon>
        <taxon>Euteleostomi</taxon>
        <taxon>Mammalia</taxon>
        <taxon>Eutheria</taxon>
        <taxon>Euarchontoglires</taxon>
        <taxon>Glires</taxon>
        <taxon>Rodentia</taxon>
        <taxon>Myomorpha</taxon>
        <taxon>Muroidea</taxon>
        <taxon>Cricetidae</taxon>
        <taxon>Neotominae</taxon>
        <taxon>Neotoma</taxon>
    </lineage>
</organism>
<keyword evidence="2" id="KW-0964">Secreted</keyword>
<dbReference type="PROSITE" id="PS01187">
    <property type="entry name" value="EGF_CA"/>
    <property type="match status" value="1"/>
</dbReference>
<dbReference type="InterPro" id="IPR000742">
    <property type="entry name" value="EGF"/>
</dbReference>
<dbReference type="InterPro" id="IPR052080">
    <property type="entry name" value="vWF_C/EGF_Fibrillin"/>
</dbReference>
<evidence type="ECO:0000256" key="4">
    <source>
        <dbReference type="ARBA" id="ARBA00022729"/>
    </source>
</evidence>
<comment type="subcellular location">
    <subcellularLocation>
        <location evidence="1">Secreted</location>
    </subcellularLocation>
</comment>
<dbReference type="GO" id="GO:0005576">
    <property type="term" value="C:extracellular region"/>
    <property type="evidence" value="ECO:0007669"/>
    <property type="project" value="UniProtKB-SubCell"/>
</dbReference>